<dbReference type="PANTHER" id="PTHR30483">
    <property type="entry name" value="LEUCINE-SPECIFIC-BINDING PROTEIN"/>
    <property type="match status" value="1"/>
</dbReference>
<dbReference type="PANTHER" id="PTHR30483:SF6">
    <property type="entry name" value="PERIPLASMIC BINDING PROTEIN OF ABC TRANSPORTER FOR NATURAL AMINO ACIDS"/>
    <property type="match status" value="1"/>
</dbReference>
<keyword evidence="2" id="KW-0813">Transport</keyword>
<dbReference type="AlphaFoldDB" id="B3E377"/>
<keyword evidence="3" id="KW-0732">Signal</keyword>
<organism evidence="6 7">
    <name type="scientific">Trichlorobacter lovleyi (strain ATCC BAA-1151 / DSM 17278 / SZ)</name>
    <name type="common">Geobacter lovleyi</name>
    <dbReference type="NCBI Taxonomy" id="398767"/>
    <lineage>
        <taxon>Bacteria</taxon>
        <taxon>Pseudomonadati</taxon>
        <taxon>Thermodesulfobacteriota</taxon>
        <taxon>Desulfuromonadia</taxon>
        <taxon>Geobacterales</taxon>
        <taxon>Geobacteraceae</taxon>
        <taxon>Trichlorobacter</taxon>
    </lineage>
</organism>
<accession>B3E377</accession>
<dbReference type="Proteomes" id="UP000002420">
    <property type="component" value="Chromosome"/>
</dbReference>
<comment type="similarity">
    <text evidence="1">Belongs to the leucine-binding protein family.</text>
</comment>
<dbReference type="KEGG" id="glo:Glov_0561"/>
<keyword evidence="4" id="KW-0029">Amino-acid transport</keyword>
<dbReference type="InterPro" id="IPR028081">
    <property type="entry name" value="Leu-bd"/>
</dbReference>
<evidence type="ECO:0000256" key="4">
    <source>
        <dbReference type="ARBA" id="ARBA00022970"/>
    </source>
</evidence>
<dbReference type="HOGENOM" id="CLU_027128_6_3_7"/>
<dbReference type="GO" id="GO:0006865">
    <property type="term" value="P:amino acid transport"/>
    <property type="evidence" value="ECO:0007669"/>
    <property type="project" value="UniProtKB-KW"/>
</dbReference>
<evidence type="ECO:0000256" key="2">
    <source>
        <dbReference type="ARBA" id="ARBA00022448"/>
    </source>
</evidence>
<keyword evidence="7" id="KW-1185">Reference proteome</keyword>
<name>B3E377_TRIL1</name>
<reference evidence="6 7" key="1">
    <citation type="submission" date="2008-05" db="EMBL/GenBank/DDBJ databases">
        <title>Complete sequence of chromosome of Geobacter lovleyi SZ.</title>
        <authorList>
            <consortium name="US DOE Joint Genome Institute"/>
            <person name="Lucas S."/>
            <person name="Copeland A."/>
            <person name="Lapidus A."/>
            <person name="Glavina del Rio T."/>
            <person name="Dalin E."/>
            <person name="Tice H."/>
            <person name="Bruce D."/>
            <person name="Goodwin L."/>
            <person name="Pitluck S."/>
            <person name="Chertkov O."/>
            <person name="Meincke L."/>
            <person name="Brettin T."/>
            <person name="Detter J.C."/>
            <person name="Han C."/>
            <person name="Tapia R."/>
            <person name="Kuske C.R."/>
            <person name="Schmutz J."/>
            <person name="Larimer F."/>
            <person name="Land M."/>
            <person name="Hauser L."/>
            <person name="Kyrpides N."/>
            <person name="Mikhailova N."/>
            <person name="Sung Y."/>
            <person name="Fletcher K.E."/>
            <person name="Ritalahti K.M."/>
            <person name="Loeffler F.E."/>
            <person name="Richardson P."/>
        </authorList>
    </citation>
    <scope>NUCLEOTIDE SEQUENCE [LARGE SCALE GENOMIC DNA]</scope>
    <source>
        <strain evidence="7">ATCC BAA-1151 / DSM 17278 / SZ</strain>
    </source>
</reference>
<evidence type="ECO:0000313" key="7">
    <source>
        <dbReference type="Proteomes" id="UP000002420"/>
    </source>
</evidence>
<dbReference type="OrthoDB" id="9783240at2"/>
<dbReference type="PRINTS" id="PR00337">
    <property type="entry name" value="LEUILEVALBP"/>
</dbReference>
<proteinExistence type="inferred from homology"/>
<dbReference type="SUPFAM" id="SSF53822">
    <property type="entry name" value="Periplasmic binding protein-like I"/>
    <property type="match status" value="1"/>
</dbReference>
<dbReference type="eggNOG" id="COG0683">
    <property type="taxonomic scope" value="Bacteria"/>
</dbReference>
<dbReference type="InterPro" id="IPR028082">
    <property type="entry name" value="Peripla_BP_I"/>
</dbReference>
<gene>
    <name evidence="6" type="ordered locus">Glov_0561</name>
</gene>
<evidence type="ECO:0000256" key="1">
    <source>
        <dbReference type="ARBA" id="ARBA00010062"/>
    </source>
</evidence>
<dbReference type="InterPro" id="IPR000709">
    <property type="entry name" value="Leu_Ile_Val-bd"/>
</dbReference>
<evidence type="ECO:0000259" key="5">
    <source>
        <dbReference type="Pfam" id="PF13458"/>
    </source>
</evidence>
<dbReference type="EMBL" id="CP001089">
    <property type="protein sequence ID" value="ACD94289.1"/>
    <property type="molecule type" value="Genomic_DNA"/>
</dbReference>
<dbReference type="RefSeq" id="WP_012468645.1">
    <property type="nucleotide sequence ID" value="NC_010814.1"/>
</dbReference>
<keyword evidence="6" id="KW-0675">Receptor</keyword>
<protein>
    <submittedName>
        <fullName evidence="6">Extracellular ligand-binding receptor</fullName>
    </submittedName>
</protein>
<dbReference type="Pfam" id="PF13458">
    <property type="entry name" value="Peripla_BP_6"/>
    <property type="match status" value="1"/>
</dbReference>
<dbReference type="Gene3D" id="3.40.50.2300">
    <property type="match status" value="2"/>
</dbReference>
<dbReference type="STRING" id="398767.Glov_0561"/>
<feature type="domain" description="Leucine-binding protein" evidence="5">
    <location>
        <begin position="24"/>
        <end position="359"/>
    </location>
</feature>
<evidence type="ECO:0000256" key="3">
    <source>
        <dbReference type="ARBA" id="ARBA00022729"/>
    </source>
</evidence>
<dbReference type="InterPro" id="IPR051010">
    <property type="entry name" value="BCAA_transport"/>
</dbReference>
<sequence length="368" mass="40025">MNYSVLVALLFCWLLAGCTPKSEPILIGLAVNLTGTGGTAGEYIREGAMLAVEEVNRRGGVNGRPLKLLVRDDKNSAEGIRQADQELMQEGVVAIIGHSYSDSTLQAYPQVMANGKTLLITGYTATDKLTGRDDLFFRTSVSSSSYSAATVRLLNRRGIRSITLLQDRVNFSFSEEITAGVRQRFDGAVSVVTTDSRGEVNWDSVVRQIQRQKPGAVFLLTEVATSGIAAQKLRSAGYQGDLLATLWAQTPDLIRFGGAAVEGLTILTFIEPDNPRPAYRAFAATIEKRFNKAATARTDRAYELITILAEALGRAPAHTAAELKAALLREPFETLMGTVRFDRFGDVERPVFEVRVADGRFANGGEIK</sequence>
<evidence type="ECO:0000313" key="6">
    <source>
        <dbReference type="EMBL" id="ACD94289.1"/>
    </source>
</evidence>